<accession>A0A9P8W9L6</accession>
<feature type="domain" description="Xylanolytic transcriptional activator regulatory" evidence="7">
    <location>
        <begin position="199"/>
        <end position="270"/>
    </location>
</feature>
<dbReference type="SMART" id="SM00906">
    <property type="entry name" value="Fungal_trans"/>
    <property type="match status" value="1"/>
</dbReference>
<evidence type="ECO:0000256" key="4">
    <source>
        <dbReference type="ARBA" id="ARBA00023163"/>
    </source>
</evidence>
<dbReference type="PANTHER" id="PTHR47338">
    <property type="entry name" value="ZN(II)2CYS6 TRANSCRIPTION FACTOR (EUROFUNG)-RELATED"/>
    <property type="match status" value="1"/>
</dbReference>
<reference evidence="8 9" key="1">
    <citation type="journal article" date="2021" name="Nat. Commun.">
        <title>Genetic determinants of endophytism in the Arabidopsis root mycobiome.</title>
        <authorList>
            <person name="Mesny F."/>
            <person name="Miyauchi S."/>
            <person name="Thiergart T."/>
            <person name="Pickel B."/>
            <person name="Atanasova L."/>
            <person name="Karlsson M."/>
            <person name="Huettel B."/>
            <person name="Barry K.W."/>
            <person name="Haridas S."/>
            <person name="Chen C."/>
            <person name="Bauer D."/>
            <person name="Andreopoulos W."/>
            <person name="Pangilinan J."/>
            <person name="LaButti K."/>
            <person name="Riley R."/>
            <person name="Lipzen A."/>
            <person name="Clum A."/>
            <person name="Drula E."/>
            <person name="Henrissat B."/>
            <person name="Kohler A."/>
            <person name="Grigoriev I.V."/>
            <person name="Martin F.M."/>
            <person name="Hacquard S."/>
        </authorList>
    </citation>
    <scope>NUCLEOTIDE SEQUENCE [LARGE SCALE GENOMIC DNA]</scope>
    <source>
        <strain evidence="8 9">MPI-CAGE-CH-0241</strain>
    </source>
</reference>
<dbReference type="GO" id="GO:0008270">
    <property type="term" value="F:zinc ion binding"/>
    <property type="evidence" value="ECO:0007669"/>
    <property type="project" value="InterPro"/>
</dbReference>
<organism evidence="8 9">
    <name type="scientific">Thelonectria olida</name>
    <dbReference type="NCBI Taxonomy" id="1576542"/>
    <lineage>
        <taxon>Eukaryota</taxon>
        <taxon>Fungi</taxon>
        <taxon>Dikarya</taxon>
        <taxon>Ascomycota</taxon>
        <taxon>Pezizomycotina</taxon>
        <taxon>Sordariomycetes</taxon>
        <taxon>Hypocreomycetidae</taxon>
        <taxon>Hypocreales</taxon>
        <taxon>Nectriaceae</taxon>
        <taxon>Thelonectria</taxon>
    </lineage>
</organism>
<feature type="compositionally biased region" description="Polar residues" evidence="6">
    <location>
        <begin position="57"/>
        <end position="74"/>
    </location>
</feature>
<keyword evidence="3" id="KW-0805">Transcription regulation</keyword>
<proteinExistence type="predicted"/>
<dbReference type="PANTHER" id="PTHR47338:SF7">
    <property type="entry name" value="ZN(II)2CYS6 TRANSCRIPTION FACTOR (EUROFUNG)"/>
    <property type="match status" value="1"/>
</dbReference>
<evidence type="ECO:0000313" key="9">
    <source>
        <dbReference type="Proteomes" id="UP000777438"/>
    </source>
</evidence>
<dbReference type="InterPro" id="IPR001138">
    <property type="entry name" value="Zn2Cys6_DnaBD"/>
</dbReference>
<dbReference type="GO" id="GO:0005634">
    <property type="term" value="C:nucleus"/>
    <property type="evidence" value="ECO:0007669"/>
    <property type="project" value="UniProtKB-SubCell"/>
</dbReference>
<evidence type="ECO:0000313" key="8">
    <source>
        <dbReference type="EMBL" id="KAH6893064.1"/>
    </source>
</evidence>
<protein>
    <recommendedName>
        <fullName evidence="7">Xylanolytic transcriptional activator regulatory domain-containing protein</fullName>
    </recommendedName>
</protein>
<feature type="region of interest" description="Disordered" evidence="6">
    <location>
        <begin position="550"/>
        <end position="590"/>
    </location>
</feature>
<evidence type="ECO:0000259" key="7">
    <source>
        <dbReference type="SMART" id="SM00906"/>
    </source>
</evidence>
<dbReference type="AlphaFoldDB" id="A0A9P8W9L6"/>
<dbReference type="CDD" id="cd12148">
    <property type="entry name" value="fungal_TF_MHR"/>
    <property type="match status" value="1"/>
</dbReference>
<dbReference type="InterPro" id="IPR050815">
    <property type="entry name" value="TF_fung"/>
</dbReference>
<evidence type="ECO:0000256" key="3">
    <source>
        <dbReference type="ARBA" id="ARBA00023015"/>
    </source>
</evidence>
<sequence>MKVRCSGDTPQCTNCQRRNRECHYAASKSNPPKTAAANATSSQDAPAASDPPDTSPGQAAQGQQLVDASGSQHESPGHTDDPVPNANLPSSIPYPTDEATAFLINQYFERLYPLASYCFLHKATVIQRCREKTIDRALKLAICAITSMYFPKHNCEHAAWAQEAERLILDRLDRPSIFQIQASLLLIRYRAGVGQFPRAFIMAGLAARWAVALRLNYEHSRLSLVAQEVRRRTFWSLYLLEDSFCVGLKEFELFDPDTIHLQLPCEDVDFHQERPVSTGYLQPGKGLEPEVLGSRAAFVRLAFIRRGIMRLNRRVFLKELNLAELFCSMEKFQNDLLRLRTRLAPGDQYPPLNPEELHRPPQYAITHMSWHQCHCDLYRIFLTGYPESTPHAAVDGMAAPERALMKDKCLGHAEQIVKVLSDFVQHKDERDMLEFDAAVCAYHGARLIMFGTYTGRDNTGLPMQMAINKAQLCLDVITRYFAFSAQLKAMRQELERVIQQHKSWLESADHGAVSAVDPNPLPAPKLSRDAYIRQRLAIHSLLRQSDFVDDSRDAAPEPPPEPALSWTASTDEDQVQEPQAEWSAPRDPGLPAVDAATDPYFLFGLPYGGSSLDFNAWTCNPGPQELSGYLGGFDEQYMY</sequence>
<name>A0A9P8W9L6_9HYPO</name>
<keyword evidence="2" id="KW-0479">Metal-binding</keyword>
<comment type="caution">
    <text evidence="8">The sequence shown here is derived from an EMBL/GenBank/DDBJ whole genome shotgun (WGS) entry which is preliminary data.</text>
</comment>
<dbReference type="GO" id="GO:0003677">
    <property type="term" value="F:DNA binding"/>
    <property type="evidence" value="ECO:0007669"/>
    <property type="project" value="InterPro"/>
</dbReference>
<evidence type="ECO:0000256" key="2">
    <source>
        <dbReference type="ARBA" id="ARBA00022723"/>
    </source>
</evidence>
<dbReference type="InterPro" id="IPR036864">
    <property type="entry name" value="Zn2-C6_fun-type_DNA-bd_sf"/>
</dbReference>
<dbReference type="Proteomes" id="UP000777438">
    <property type="component" value="Unassembled WGS sequence"/>
</dbReference>
<dbReference type="SUPFAM" id="SSF57701">
    <property type="entry name" value="Zn2/Cys6 DNA-binding domain"/>
    <property type="match status" value="1"/>
</dbReference>
<keyword evidence="9" id="KW-1185">Reference proteome</keyword>
<dbReference type="InterPro" id="IPR007219">
    <property type="entry name" value="XnlR_reg_dom"/>
</dbReference>
<evidence type="ECO:0000256" key="1">
    <source>
        <dbReference type="ARBA" id="ARBA00004123"/>
    </source>
</evidence>
<feature type="region of interest" description="Disordered" evidence="6">
    <location>
        <begin position="26"/>
        <end position="91"/>
    </location>
</feature>
<dbReference type="Pfam" id="PF00172">
    <property type="entry name" value="Zn_clus"/>
    <property type="match status" value="1"/>
</dbReference>
<dbReference type="Pfam" id="PF04082">
    <property type="entry name" value="Fungal_trans"/>
    <property type="match status" value="1"/>
</dbReference>
<dbReference type="CDD" id="cd00067">
    <property type="entry name" value="GAL4"/>
    <property type="match status" value="1"/>
</dbReference>
<dbReference type="GO" id="GO:0000981">
    <property type="term" value="F:DNA-binding transcription factor activity, RNA polymerase II-specific"/>
    <property type="evidence" value="ECO:0007669"/>
    <property type="project" value="InterPro"/>
</dbReference>
<feature type="compositionally biased region" description="Low complexity" evidence="6">
    <location>
        <begin position="39"/>
        <end position="56"/>
    </location>
</feature>
<keyword evidence="5" id="KW-0539">Nucleus</keyword>
<comment type="subcellular location">
    <subcellularLocation>
        <location evidence="1">Nucleus</location>
    </subcellularLocation>
</comment>
<evidence type="ECO:0000256" key="5">
    <source>
        <dbReference type="ARBA" id="ARBA00023242"/>
    </source>
</evidence>
<dbReference type="GO" id="GO:0006351">
    <property type="term" value="P:DNA-templated transcription"/>
    <property type="evidence" value="ECO:0007669"/>
    <property type="project" value="InterPro"/>
</dbReference>
<evidence type="ECO:0000256" key="6">
    <source>
        <dbReference type="SAM" id="MobiDB-lite"/>
    </source>
</evidence>
<dbReference type="EMBL" id="JAGPYM010000006">
    <property type="protein sequence ID" value="KAH6893064.1"/>
    <property type="molecule type" value="Genomic_DNA"/>
</dbReference>
<gene>
    <name evidence="8" type="ORF">B0T10DRAFT_559063</name>
</gene>
<dbReference type="OrthoDB" id="2563500at2759"/>
<keyword evidence="4" id="KW-0804">Transcription</keyword>
<dbReference type="Gene3D" id="4.10.240.10">
    <property type="entry name" value="Zn(2)-C6 fungal-type DNA-binding domain"/>
    <property type="match status" value="1"/>
</dbReference>